<dbReference type="Proteomes" id="UP000606044">
    <property type="component" value="Unassembled WGS sequence"/>
</dbReference>
<protein>
    <submittedName>
        <fullName evidence="3">Ferrichrome ABC transporter substrate-binding protein</fullName>
    </submittedName>
</protein>
<name>A0A917BML8_9HYPH</name>
<evidence type="ECO:0000313" key="3">
    <source>
        <dbReference type="EMBL" id="GGF50744.1"/>
    </source>
</evidence>
<feature type="domain" description="Fe/B12 periplasmic-binding" evidence="2">
    <location>
        <begin position="42"/>
        <end position="340"/>
    </location>
</feature>
<organism evidence="3 4">
    <name type="scientific">Azorhizobium oxalatiphilum</name>
    <dbReference type="NCBI Taxonomy" id="980631"/>
    <lineage>
        <taxon>Bacteria</taxon>
        <taxon>Pseudomonadati</taxon>
        <taxon>Pseudomonadota</taxon>
        <taxon>Alphaproteobacteria</taxon>
        <taxon>Hyphomicrobiales</taxon>
        <taxon>Xanthobacteraceae</taxon>
        <taxon>Azorhizobium</taxon>
    </lineage>
</organism>
<comment type="caution">
    <text evidence="3">The sequence shown here is derived from an EMBL/GenBank/DDBJ whole genome shotgun (WGS) entry which is preliminary data.</text>
</comment>
<reference evidence="3" key="2">
    <citation type="submission" date="2020-09" db="EMBL/GenBank/DDBJ databases">
        <authorList>
            <person name="Sun Q."/>
            <person name="Sedlacek I."/>
        </authorList>
    </citation>
    <scope>NUCLEOTIDE SEQUENCE</scope>
    <source>
        <strain evidence="3">CCM 7897</strain>
    </source>
</reference>
<proteinExistence type="predicted"/>
<accession>A0A917BML8</accession>
<keyword evidence="4" id="KW-1185">Reference proteome</keyword>
<dbReference type="AlphaFoldDB" id="A0A917BML8"/>
<feature type="chain" id="PRO_5037068934" evidence="1">
    <location>
        <begin position="21"/>
        <end position="367"/>
    </location>
</feature>
<evidence type="ECO:0000259" key="2">
    <source>
        <dbReference type="PROSITE" id="PS50983"/>
    </source>
</evidence>
<dbReference type="Gene3D" id="3.40.50.1980">
    <property type="entry name" value="Nitrogenase molybdenum iron protein domain"/>
    <property type="match status" value="2"/>
</dbReference>
<dbReference type="InterPro" id="IPR002491">
    <property type="entry name" value="ABC_transptr_periplasmic_BD"/>
</dbReference>
<feature type="signal peptide" evidence="1">
    <location>
        <begin position="1"/>
        <end position="20"/>
    </location>
</feature>
<dbReference type="PANTHER" id="PTHR30535">
    <property type="entry name" value="VITAMIN B12-BINDING PROTEIN"/>
    <property type="match status" value="1"/>
</dbReference>
<reference evidence="3" key="1">
    <citation type="journal article" date="2014" name="Int. J. Syst. Evol. Microbiol.">
        <title>Complete genome sequence of Corynebacterium casei LMG S-19264T (=DSM 44701T), isolated from a smear-ripened cheese.</title>
        <authorList>
            <consortium name="US DOE Joint Genome Institute (JGI-PGF)"/>
            <person name="Walter F."/>
            <person name="Albersmeier A."/>
            <person name="Kalinowski J."/>
            <person name="Ruckert C."/>
        </authorList>
    </citation>
    <scope>NUCLEOTIDE SEQUENCE</scope>
    <source>
        <strain evidence="3">CCM 7897</strain>
    </source>
</reference>
<gene>
    <name evidence="3" type="primary">fhuP</name>
    <name evidence="3" type="ORF">GCM10007301_07680</name>
</gene>
<dbReference type="Pfam" id="PF01497">
    <property type="entry name" value="Peripla_BP_2"/>
    <property type="match status" value="1"/>
</dbReference>
<sequence length="367" mass="39307">MLATLALGSLGAVAASRARAATQVKAVDVVGREIVLDRPARRIVIGPWVTLDALALVHPDPASLLVGWGGDAGANRFQLDTFRGRFPAIDKVPVIGRNTIETMSMETIIASRPDLVVFSRLDAYRFGPADTNPQLAQLEAAGIPVAIVDFFLDPGANTEPSLRLLGALLGREEQAKAFLDFYGTRFGRLKQRLAGVPLPSVMFHAFAARPECCWTTGPGNRDPLISPAGGHNIGADVLKGAIGQLNLEFVYTRQPRFYVATGGGDAVATQDAFAIGRDVSAARARESFRALLQRPDIAAIDAVEQGRAFGVWHNFVHTPLRIAAVEALARGFHPDLFGDVDPEGTLAEINARFLPVPLEGTFWISAA</sequence>
<keyword evidence="1" id="KW-0732">Signal</keyword>
<evidence type="ECO:0000313" key="4">
    <source>
        <dbReference type="Proteomes" id="UP000606044"/>
    </source>
</evidence>
<evidence type="ECO:0000256" key="1">
    <source>
        <dbReference type="SAM" id="SignalP"/>
    </source>
</evidence>
<dbReference type="InterPro" id="IPR050902">
    <property type="entry name" value="ABC_Transporter_SBP"/>
</dbReference>
<dbReference type="EMBL" id="BMCT01000001">
    <property type="protein sequence ID" value="GGF50744.1"/>
    <property type="molecule type" value="Genomic_DNA"/>
</dbReference>
<dbReference type="SUPFAM" id="SSF53807">
    <property type="entry name" value="Helical backbone' metal receptor"/>
    <property type="match status" value="1"/>
</dbReference>
<dbReference type="PANTHER" id="PTHR30535:SF34">
    <property type="entry name" value="MOLYBDATE-BINDING PROTEIN MOLA"/>
    <property type="match status" value="1"/>
</dbReference>
<dbReference type="PROSITE" id="PS50983">
    <property type="entry name" value="FE_B12_PBP"/>
    <property type="match status" value="1"/>
</dbReference>